<dbReference type="GO" id="GO:0008270">
    <property type="term" value="F:zinc ion binding"/>
    <property type="evidence" value="ECO:0007669"/>
    <property type="project" value="UniProtKB-KW"/>
</dbReference>
<dbReference type="GO" id="GO:0005689">
    <property type="term" value="C:U12-type spliceosomal complex"/>
    <property type="evidence" value="ECO:0007669"/>
    <property type="project" value="TreeGrafter"/>
</dbReference>
<accession>A0A8S3Z3B5</accession>
<dbReference type="InterPro" id="IPR003604">
    <property type="entry name" value="Matrin/U1-like-C_Znf_C2H2"/>
</dbReference>
<evidence type="ECO:0000259" key="8">
    <source>
        <dbReference type="PROSITE" id="PS50171"/>
    </source>
</evidence>
<evidence type="ECO:0000256" key="3">
    <source>
        <dbReference type="ARBA" id="ARBA00022771"/>
    </source>
</evidence>
<gene>
    <name evidence="9" type="ORF">CUNI_LOCUS9561</name>
</gene>
<dbReference type="EMBL" id="CAJHNH020001671">
    <property type="protein sequence ID" value="CAG5124003.1"/>
    <property type="molecule type" value="Genomic_DNA"/>
</dbReference>
<protein>
    <recommendedName>
        <fullName evidence="11">Zinc finger matrin-type protein 5</fullName>
    </recommendedName>
</protein>
<feature type="domain" description="C3H1-type" evidence="7">
    <location>
        <begin position="51"/>
        <end position="79"/>
    </location>
</feature>
<reference evidence="9" key="1">
    <citation type="submission" date="2021-04" db="EMBL/GenBank/DDBJ databases">
        <authorList>
            <consortium name="Molecular Ecology Group"/>
        </authorList>
    </citation>
    <scope>NUCLEOTIDE SEQUENCE</scope>
</reference>
<dbReference type="Gene3D" id="4.10.1000.10">
    <property type="entry name" value="Zinc finger, CCCH-type"/>
    <property type="match status" value="1"/>
</dbReference>
<dbReference type="SUPFAM" id="SSF57667">
    <property type="entry name" value="beta-beta-alpha zinc fingers"/>
    <property type="match status" value="1"/>
</dbReference>
<evidence type="ECO:0000313" key="9">
    <source>
        <dbReference type="EMBL" id="CAG5124003.1"/>
    </source>
</evidence>
<dbReference type="InterPro" id="IPR013085">
    <property type="entry name" value="U1-CZ_Znf_C2H2"/>
</dbReference>
<dbReference type="PANTHER" id="PTHR16465:SF0">
    <property type="entry name" value="ZINC FINGER MATRIN-TYPE PROTEIN 5"/>
    <property type="match status" value="1"/>
</dbReference>
<organism evidence="9 10">
    <name type="scientific">Candidula unifasciata</name>
    <dbReference type="NCBI Taxonomy" id="100452"/>
    <lineage>
        <taxon>Eukaryota</taxon>
        <taxon>Metazoa</taxon>
        <taxon>Spiralia</taxon>
        <taxon>Lophotrochozoa</taxon>
        <taxon>Mollusca</taxon>
        <taxon>Gastropoda</taxon>
        <taxon>Heterobranchia</taxon>
        <taxon>Euthyneura</taxon>
        <taxon>Panpulmonata</taxon>
        <taxon>Eupulmonata</taxon>
        <taxon>Stylommatophora</taxon>
        <taxon>Helicina</taxon>
        <taxon>Helicoidea</taxon>
        <taxon>Geomitridae</taxon>
        <taxon>Candidula</taxon>
    </lineage>
</organism>
<dbReference type="SMART" id="SM00451">
    <property type="entry name" value="ZnF_U1"/>
    <property type="match status" value="1"/>
</dbReference>
<keyword evidence="10" id="KW-1185">Reference proteome</keyword>
<evidence type="ECO:0000256" key="2">
    <source>
        <dbReference type="ARBA" id="ARBA00022723"/>
    </source>
</evidence>
<dbReference type="SUPFAM" id="SSF90229">
    <property type="entry name" value="CCCH zinc finger"/>
    <property type="match status" value="1"/>
</dbReference>
<keyword evidence="2 6" id="KW-0479">Metal-binding</keyword>
<evidence type="ECO:0000256" key="6">
    <source>
        <dbReference type="PROSITE-ProRule" id="PRU00723"/>
    </source>
</evidence>
<dbReference type="InterPro" id="IPR000690">
    <property type="entry name" value="Matrin/U1-C_Znf_C2H2"/>
</dbReference>
<dbReference type="PANTHER" id="PTHR16465">
    <property type="entry name" value="NUCLEASE-RELATED"/>
    <property type="match status" value="1"/>
</dbReference>
<dbReference type="AlphaFoldDB" id="A0A8S3Z3B5"/>
<feature type="domain" description="Matrin-type" evidence="8">
    <location>
        <begin position="5"/>
        <end position="36"/>
    </location>
</feature>
<comment type="caution">
    <text evidence="9">The sequence shown here is derived from an EMBL/GenBank/DDBJ whole genome shotgun (WGS) entry which is preliminary data.</text>
</comment>
<evidence type="ECO:0000313" key="10">
    <source>
        <dbReference type="Proteomes" id="UP000678393"/>
    </source>
</evidence>
<keyword evidence="3 6" id="KW-0863">Zinc-finger</keyword>
<dbReference type="Gene3D" id="3.30.160.60">
    <property type="entry name" value="Classic Zinc Finger"/>
    <property type="match status" value="1"/>
</dbReference>
<dbReference type="InterPro" id="IPR036236">
    <property type="entry name" value="Znf_C2H2_sf"/>
</dbReference>
<dbReference type="InterPro" id="IPR036855">
    <property type="entry name" value="Znf_CCCH_sf"/>
</dbReference>
<feature type="zinc finger region" description="C3H1-type" evidence="6">
    <location>
        <begin position="51"/>
        <end position="79"/>
    </location>
</feature>
<evidence type="ECO:0000256" key="5">
    <source>
        <dbReference type="ARBA" id="ARBA00023242"/>
    </source>
</evidence>
<comment type="subcellular location">
    <subcellularLocation>
        <location evidence="1">Nucleus</location>
    </subcellularLocation>
</comment>
<evidence type="ECO:0000256" key="4">
    <source>
        <dbReference type="ARBA" id="ARBA00022833"/>
    </source>
</evidence>
<dbReference type="Pfam" id="PF06220">
    <property type="entry name" value="zf-U1"/>
    <property type="match status" value="1"/>
</dbReference>
<evidence type="ECO:0000259" key="7">
    <source>
        <dbReference type="PROSITE" id="PS50103"/>
    </source>
</evidence>
<proteinExistence type="predicted"/>
<dbReference type="OrthoDB" id="2417221at2759"/>
<dbReference type="InterPro" id="IPR000571">
    <property type="entry name" value="Znf_CCCH"/>
</dbReference>
<dbReference type="GO" id="GO:0003676">
    <property type="term" value="F:nucleic acid binding"/>
    <property type="evidence" value="ECO:0007669"/>
    <property type="project" value="InterPro"/>
</dbReference>
<dbReference type="PROSITE" id="PS50171">
    <property type="entry name" value="ZF_MATRIN"/>
    <property type="match status" value="1"/>
</dbReference>
<dbReference type="PROSITE" id="PS50103">
    <property type="entry name" value="ZF_C3H1"/>
    <property type="match status" value="1"/>
</dbReference>
<dbReference type="Proteomes" id="UP000678393">
    <property type="component" value="Unassembled WGS sequence"/>
</dbReference>
<dbReference type="SMART" id="SM00356">
    <property type="entry name" value="ZnF_C3H1"/>
    <property type="match status" value="1"/>
</dbReference>
<evidence type="ECO:0008006" key="11">
    <source>
        <dbReference type="Google" id="ProtNLM"/>
    </source>
</evidence>
<sequence length="181" mass="21252">MGKRYYCEYCDKSFADNPTSRKTHLTGNSHIQTRKAHYDSFREEKDILNDDRNKKPCRSFLSTGECKFGERCQYSHLTNETRAQLVEIVRQKEQAQEKQREQSNIKVNLKESLDKWAENRAKRQKLESELSDKTCEDKISQVFVPEYKLADCLAAFPGVPPSLLPPKEEEILNSHYEDWGW</sequence>
<name>A0A8S3Z3B5_9EUPU</name>
<keyword evidence="5" id="KW-0539">Nucleus</keyword>
<dbReference type="Pfam" id="PF00642">
    <property type="entry name" value="zf-CCCH"/>
    <property type="match status" value="1"/>
</dbReference>
<keyword evidence="4 6" id="KW-0862">Zinc</keyword>
<evidence type="ECO:0000256" key="1">
    <source>
        <dbReference type="ARBA" id="ARBA00004123"/>
    </source>
</evidence>